<proteinExistence type="predicted"/>
<reference evidence="3" key="1">
    <citation type="submission" date="2016-10" db="EMBL/GenBank/DDBJ databases">
        <authorList>
            <person name="Varghese N."/>
            <person name="Submissions S."/>
        </authorList>
    </citation>
    <scope>NUCLEOTIDE SEQUENCE [LARGE SCALE GENOMIC DNA]</scope>
    <source>
        <strain evidence="3">DSM 26879</strain>
    </source>
</reference>
<sequence>MLFRWVLTMNMLKKAALAVCLLVPSQLWAWDFMPDEIRVPLGSRHVNNQMDVDLNEINPGFALTWNGGWADITAGSLRNSFHNTAPFITISRDFWEGEHCSLAGFVGTAHYPELSDTVQFQHNGWIPIGGLHSECGPFFVQAMPGRGLIGGPSGKAHSDVILVFGLTLDIGN</sequence>
<organism evidence="2 3">
    <name type="scientific">Yoonia tamlensis</name>
    <dbReference type="NCBI Taxonomy" id="390270"/>
    <lineage>
        <taxon>Bacteria</taxon>
        <taxon>Pseudomonadati</taxon>
        <taxon>Pseudomonadota</taxon>
        <taxon>Alphaproteobacteria</taxon>
        <taxon>Rhodobacterales</taxon>
        <taxon>Paracoccaceae</taxon>
        <taxon>Yoonia</taxon>
    </lineage>
</organism>
<evidence type="ECO:0008006" key="4">
    <source>
        <dbReference type="Google" id="ProtNLM"/>
    </source>
</evidence>
<evidence type="ECO:0000313" key="2">
    <source>
        <dbReference type="EMBL" id="SFR37397.1"/>
    </source>
</evidence>
<protein>
    <recommendedName>
        <fullName evidence="4">Lipid A 3-O-deacylase (PagL)</fullName>
    </recommendedName>
</protein>
<dbReference type="Proteomes" id="UP000199478">
    <property type="component" value="Unassembled WGS sequence"/>
</dbReference>
<keyword evidence="3" id="KW-1185">Reference proteome</keyword>
<evidence type="ECO:0000313" key="3">
    <source>
        <dbReference type="Proteomes" id="UP000199478"/>
    </source>
</evidence>
<gene>
    <name evidence="2" type="ORF">SAMN04488005_1107</name>
</gene>
<feature type="signal peptide" evidence="1">
    <location>
        <begin position="1"/>
        <end position="29"/>
    </location>
</feature>
<keyword evidence="1" id="KW-0732">Signal</keyword>
<evidence type="ECO:0000256" key="1">
    <source>
        <dbReference type="SAM" id="SignalP"/>
    </source>
</evidence>
<feature type="chain" id="PRO_5011601740" description="Lipid A 3-O-deacylase (PagL)" evidence="1">
    <location>
        <begin position="30"/>
        <end position="172"/>
    </location>
</feature>
<dbReference type="AlphaFoldDB" id="A0A1I6G5U1"/>
<dbReference type="EMBL" id="FOYP01000001">
    <property type="protein sequence ID" value="SFR37397.1"/>
    <property type="molecule type" value="Genomic_DNA"/>
</dbReference>
<accession>A0A1I6G5U1</accession>
<name>A0A1I6G5U1_9RHOB</name>